<dbReference type="KEGG" id="bbig:BBBOND_0308440"/>
<dbReference type="STRING" id="5866.A0A061DE93"/>
<feature type="region of interest" description="Disordered" evidence="2">
    <location>
        <begin position="820"/>
        <end position="899"/>
    </location>
</feature>
<protein>
    <recommendedName>
        <fullName evidence="6">Ribosome binding protein</fullName>
    </recommendedName>
</protein>
<feature type="compositionally biased region" description="Low complexity" evidence="2">
    <location>
        <begin position="719"/>
        <end position="730"/>
    </location>
</feature>
<feature type="compositionally biased region" description="Low complexity" evidence="2">
    <location>
        <begin position="578"/>
        <end position="592"/>
    </location>
</feature>
<evidence type="ECO:0000256" key="1">
    <source>
        <dbReference type="SAM" id="Coils"/>
    </source>
</evidence>
<dbReference type="GeneID" id="24565481"/>
<feature type="compositionally biased region" description="Gly residues" evidence="2">
    <location>
        <begin position="546"/>
        <end position="558"/>
    </location>
</feature>
<feature type="compositionally biased region" description="Low complexity" evidence="2">
    <location>
        <begin position="536"/>
        <end position="545"/>
    </location>
</feature>
<feature type="compositionally biased region" description="Low complexity" evidence="2">
    <location>
        <begin position="499"/>
        <end position="520"/>
    </location>
</feature>
<feature type="region of interest" description="Disordered" evidence="2">
    <location>
        <begin position="379"/>
        <end position="749"/>
    </location>
</feature>
<feature type="compositionally biased region" description="Low complexity" evidence="2">
    <location>
        <begin position="379"/>
        <end position="411"/>
    </location>
</feature>
<sequence>MSGHGVKLDTLKDCFQFLEWLNGRNGQKSNVVTALVQRLTPYFPQMPNLKPRLQAQYVNFLNNVSALRTKLLSNKITTPSNYVNTRDKTQILDALLGCIPKFLAALYYLQYHVDDAFSNVGGGDWASQSLQRGELCNFLTTGNNILRGGFSVHEVNNIEGRAVANELRKILNKEVDTRTKNPVHDHFRNVTLTISNKPWHAVNTGNTVSLVNVFCVLVAGEKDADGGAFKAALDSGLTGRKICWEYLKEHCKILKQHIDALISEGFSATGRAFIPRDPVKFATKAADWFRAHLPSTEKVLKGMIPQSIHSHSTELRPFAKDHLYPNGFIFDGSKPDVLKRGLPRDWTLKLQRFNQLGDRLIRLKGILDGSECGAETVATKAEAAKPTATKTEAAKPTATKTEAGKPTATKPGEARQATATTKARSPQGGQPNGAANTGTAANGRQNTGGKNSVASNQNNSQSRGNARGSLGKDSASSLPSSGAGASGPAGPKSDEGKQGPSSTGSTTSPSKNIVHSQQPQPQAPPVTSPQAPPTSAPAAPGSPSQSGGGGAGGQGGVTPGQKPDATQAPASPQSSRDSTPGPQPSGASAPGQGSFGAVSKGGKDKGPPASVPQGSQSNAPQAPVQPQLPGATSLAPPSAPPAGPVPSVIQHGGDGSSQDSAPGQQPVSVTDAAHSPAPGVTSPGPPPSGASGLNSVNDPGGKMSGSDSTQQSNQETHDGNSGTTTSSTPGSGQGLGEAGGRGTEPADSQSVNLVKTQCVEPTIDKILLNPDVKFCNPADPPKDVLANYKNQDKIKQRRQNDMKSIIQRTQEEIWDKQMKSFAADEPTLQRKEREPPTTLPTHLIQSTLPKYTNSPVPSDRNRLQWRRPYDSRSVGRRNDGADPPQHLTLDGQDIADEPLRDSYFKKRTEDLERQYYEEKQQRDRKYNDRISYLEKLQQLNKQRNEESQKRHEQNVKDAIKSAEHISKEDKNFRSTFDTSLIGAPVAFTQSFNQPMHQLVDSPFSPDIDLTGTVIPYKHDNPPAIPAVHFDNVMPPPDIYKVDGRIPPTNIAGSIFQQPRDVLDPVHETPDTIGIDVAPKLQAYNNPNYMPTTNLKPRLSSKDLHFEVVIPPKNRDHEDADVKLTRIEDLVQFRNPVLYNELWMPANEKKPNAFDFTVSATDGIANTGFIPTCRNPWSVSTSSTDTVQPPTYPVPASDQLPLPRTVREMLYWFVGLNQHGLTGIVEKYVKNILVESNKDISKSPYSIKVTGDPDQLTASMVTAKLTEACLYSATVIYKIRHNNDFEAFATFDFESEYGKFRYSSDPAGLLCQLRDYVYACCHQLEFLKAQCERDKLSGGWQGHEYGHSVSPSDSPLQAFLTDGWDCPFDTHPFDPYNLCRKSRIRMGFKEEDLSNDSQTGNTLSTILTPSCGGEDPLVTLSSYLNCLTRRTPRTTGELVSYFHHFGNSLHDAFDGGLLPLGNSLRNPHLDCPDWDRLGASDLDTVRGIRGHESIKSISNSNHNHDHPRTLSTLVGCGSDPDNCPPHCSPITYRAYALYSQSFAHTYLSWTVYLPDRLWGSLQKLCNDMIKYKCSDGKPLHLCSTALPLLYSHGFTPPEVGSQQQLKCSDVISKLKEIVNGGPIASLMTCMDYFLYNIREPFMYALVALWSAAFLIFANTMLYRLDILHIRSHLIRTKASHRIDVKALLTKGRKMLSLYKDVDYFDEDPIGQLSF</sequence>
<keyword evidence="1" id="KW-0175">Coiled coil</keyword>
<evidence type="ECO:0008006" key="6">
    <source>
        <dbReference type="Google" id="ProtNLM"/>
    </source>
</evidence>
<dbReference type="VEuPathDB" id="PiroplasmaDB:BBBOND_0308440"/>
<keyword evidence="3" id="KW-0812">Transmembrane</keyword>
<reference evidence="5" key="1">
    <citation type="journal article" date="2014" name="Nucleic Acids Res.">
        <title>The evolutionary dynamics of variant antigen genes in Babesia reveal a history of genomic innovation underlying host-parasite interaction.</title>
        <authorList>
            <person name="Jackson A.P."/>
            <person name="Otto T.D."/>
            <person name="Darby A."/>
            <person name="Ramaprasad A."/>
            <person name="Xia D."/>
            <person name="Echaide I.E."/>
            <person name="Farber M."/>
            <person name="Gahlot S."/>
            <person name="Gamble J."/>
            <person name="Gupta D."/>
            <person name="Gupta Y."/>
            <person name="Jackson L."/>
            <person name="Malandrin L."/>
            <person name="Malas T.B."/>
            <person name="Moussa E."/>
            <person name="Nair M."/>
            <person name="Reid A.J."/>
            <person name="Sanders M."/>
            <person name="Sharma J."/>
            <person name="Tracey A."/>
            <person name="Quail M.A."/>
            <person name="Weir W."/>
            <person name="Wastling J.M."/>
            <person name="Hall N."/>
            <person name="Willadsen P."/>
            <person name="Lingelbach K."/>
            <person name="Shiels B."/>
            <person name="Tait A."/>
            <person name="Berriman M."/>
            <person name="Allred D.R."/>
            <person name="Pain A."/>
        </authorList>
    </citation>
    <scope>NUCLEOTIDE SEQUENCE [LARGE SCALE GENOMIC DNA]</scope>
    <source>
        <strain evidence="5">Bond</strain>
    </source>
</reference>
<feature type="compositionally biased region" description="Pro residues" evidence="2">
    <location>
        <begin position="521"/>
        <end position="535"/>
    </location>
</feature>
<gene>
    <name evidence="4" type="ORF">BBBOND_0308440</name>
</gene>
<accession>A0A061DE93</accession>
<evidence type="ECO:0000313" key="5">
    <source>
        <dbReference type="Proteomes" id="UP000033188"/>
    </source>
</evidence>
<feature type="compositionally biased region" description="Polar residues" evidence="2">
    <location>
        <begin position="568"/>
        <end position="577"/>
    </location>
</feature>
<evidence type="ECO:0000256" key="3">
    <source>
        <dbReference type="SAM" id="Phobius"/>
    </source>
</evidence>
<keyword evidence="3" id="KW-1133">Transmembrane helix</keyword>
<feature type="compositionally biased region" description="Polar residues" evidence="2">
    <location>
        <begin position="839"/>
        <end position="856"/>
    </location>
</feature>
<proteinExistence type="predicted"/>
<feature type="compositionally biased region" description="Polar residues" evidence="2">
    <location>
        <begin position="656"/>
        <end position="668"/>
    </location>
</feature>
<dbReference type="EMBL" id="LK391709">
    <property type="protein sequence ID" value="CDR96940.1"/>
    <property type="molecule type" value="Genomic_DNA"/>
</dbReference>
<feature type="coiled-coil region" evidence="1">
    <location>
        <begin position="929"/>
        <end position="956"/>
    </location>
</feature>
<feature type="compositionally biased region" description="Low complexity" evidence="2">
    <location>
        <begin position="469"/>
        <end position="491"/>
    </location>
</feature>
<dbReference type="Proteomes" id="UP000033188">
    <property type="component" value="Chromosome 3"/>
</dbReference>
<evidence type="ECO:0000313" key="4">
    <source>
        <dbReference type="EMBL" id="CDR96940.1"/>
    </source>
</evidence>
<dbReference type="RefSeq" id="XP_012769126.1">
    <property type="nucleotide sequence ID" value="XM_012913672.1"/>
</dbReference>
<feature type="compositionally biased region" description="Basic and acidic residues" evidence="2">
    <location>
        <begin position="859"/>
        <end position="870"/>
    </location>
</feature>
<feature type="compositionally biased region" description="Polar residues" evidence="2">
    <location>
        <begin position="705"/>
        <end position="714"/>
    </location>
</feature>
<keyword evidence="5" id="KW-1185">Reference proteome</keyword>
<feature type="transmembrane region" description="Helical" evidence="3">
    <location>
        <begin position="1640"/>
        <end position="1661"/>
    </location>
</feature>
<name>A0A061DE93_BABBI</name>
<feature type="compositionally biased region" description="Low complexity" evidence="2">
    <location>
        <begin position="427"/>
        <end position="462"/>
    </location>
</feature>
<feature type="compositionally biased region" description="Gly residues" evidence="2">
    <location>
        <begin position="731"/>
        <end position="742"/>
    </location>
</feature>
<evidence type="ECO:0000256" key="2">
    <source>
        <dbReference type="SAM" id="MobiDB-lite"/>
    </source>
</evidence>
<keyword evidence="3" id="KW-0472">Membrane</keyword>
<organism evidence="4 5">
    <name type="scientific">Babesia bigemina</name>
    <dbReference type="NCBI Taxonomy" id="5866"/>
    <lineage>
        <taxon>Eukaryota</taxon>
        <taxon>Sar</taxon>
        <taxon>Alveolata</taxon>
        <taxon>Apicomplexa</taxon>
        <taxon>Aconoidasida</taxon>
        <taxon>Piroplasmida</taxon>
        <taxon>Babesiidae</taxon>
        <taxon>Babesia</taxon>
    </lineage>
</organism>